<feature type="transmembrane region" description="Helical" evidence="1">
    <location>
        <begin position="162"/>
        <end position="187"/>
    </location>
</feature>
<accession>A0AA46L2Y0</accession>
<comment type="caution">
    <text evidence="2">The sequence shown here is derived from an EMBL/GenBank/DDBJ whole genome shotgun (WGS) entry which is preliminary data.</text>
</comment>
<gene>
    <name evidence="2" type="ORF">FVP01_17650</name>
</gene>
<evidence type="ECO:0000256" key="1">
    <source>
        <dbReference type="SAM" id="Phobius"/>
    </source>
</evidence>
<sequence>MDKNMYPVIQQDKKSNANEIHILSVNTLDSLISINIKRKDIASKWIILKDKFDNTANYYATADDLVFLSRLANNLTGAVNPVHINYYSGQAYFVFTGTPALKIKLKLRVLGSRAPTPIIANFAVGSKQAIQSIKSGTIITVVLVSSFRALEHFFSENNKTTLLSLFGTITSDIIKLGISSAIAAIAVKEISGATTIFALTSGPLFLAIGVSLVVGNILNHIDNKYEITQKFKLALEKTLNESLKKEEMRINDVIGRSYIKNGVFL</sequence>
<evidence type="ECO:0000313" key="2">
    <source>
        <dbReference type="EMBL" id="TXN14809.1"/>
    </source>
</evidence>
<dbReference type="AlphaFoldDB" id="A0AA46L2Y0"/>
<keyword evidence="1" id="KW-0472">Membrane</keyword>
<name>A0AA46L2Y0_VIBPH</name>
<keyword evidence="1" id="KW-1133">Transmembrane helix</keyword>
<reference evidence="2 3" key="1">
    <citation type="submission" date="2019-08" db="EMBL/GenBank/DDBJ databases">
        <title>Emerging of two pre-pandemic pathogenic O4:KUT lineages of Vibrio parahaemolyticus in coastal eastern China.</title>
        <authorList>
            <person name="Yu H."/>
        </authorList>
    </citation>
    <scope>NUCLEOTIDE SEQUENCE [LARGE SCALE GENOMIC DNA]</scope>
    <source>
        <strain evidence="2 3">HZ17-383</strain>
    </source>
</reference>
<organism evidence="2 3">
    <name type="scientific">Vibrio parahaemolyticus</name>
    <dbReference type="NCBI Taxonomy" id="670"/>
    <lineage>
        <taxon>Bacteria</taxon>
        <taxon>Pseudomonadati</taxon>
        <taxon>Pseudomonadota</taxon>
        <taxon>Gammaproteobacteria</taxon>
        <taxon>Vibrionales</taxon>
        <taxon>Vibrionaceae</taxon>
        <taxon>Vibrio</taxon>
    </lineage>
</organism>
<feature type="transmembrane region" description="Helical" evidence="1">
    <location>
        <begin position="193"/>
        <end position="218"/>
    </location>
</feature>
<proteinExistence type="predicted"/>
<dbReference type="EMBL" id="VRMQ01000004">
    <property type="protein sequence ID" value="TXN14809.1"/>
    <property type="molecule type" value="Genomic_DNA"/>
</dbReference>
<evidence type="ECO:0000313" key="3">
    <source>
        <dbReference type="Proteomes" id="UP000321504"/>
    </source>
</evidence>
<protein>
    <submittedName>
        <fullName evidence="2">Uncharacterized protein</fullName>
    </submittedName>
</protein>
<keyword evidence="1" id="KW-0812">Transmembrane</keyword>
<dbReference type="Proteomes" id="UP000321504">
    <property type="component" value="Unassembled WGS sequence"/>
</dbReference>